<dbReference type="SUPFAM" id="SSF52540">
    <property type="entry name" value="P-loop containing nucleoside triphosphate hydrolases"/>
    <property type="match status" value="1"/>
</dbReference>
<sequence>MKAWLEISDLQKKIDDDFQLGPIDLRIVPGTITALVGNNGSGKSTLLKLIMNLANPDVGNIKVFGKFVYGQDESWKNQISYLPQTRIGWDAYSGNTLKRLIAPIYPNWDDALFIQIVELFNIPLNKPYRKLSQGIQQKLSLALTIPRNTPLLLLDEPTSFMDMPSKKQFVDLVVDWMDQDERAIIIASHQAEDIRKLSDYLCVIQNGKHVGTFEKETLTEHYMRYWIHGAFPEQRIPGEVTREKHQLISNDPAATENFLLKNNVTWTDRSKLDLEDIVSHLLNAGKEG</sequence>
<dbReference type="Pfam" id="PF00005">
    <property type="entry name" value="ABC_tran"/>
    <property type="match status" value="1"/>
</dbReference>
<keyword evidence="1" id="KW-0813">Transport</keyword>
<dbReference type="PANTHER" id="PTHR42939:SF3">
    <property type="entry name" value="ABC TRANSPORTER ATP-BINDING COMPONENT"/>
    <property type="match status" value="1"/>
</dbReference>
<dbReference type="InterPro" id="IPR027417">
    <property type="entry name" value="P-loop_NTPase"/>
</dbReference>
<dbReference type="GO" id="GO:0016887">
    <property type="term" value="F:ATP hydrolysis activity"/>
    <property type="evidence" value="ECO:0007669"/>
    <property type="project" value="InterPro"/>
</dbReference>
<comment type="caution">
    <text evidence="5">The sequence shown here is derived from an EMBL/GenBank/DDBJ whole genome shotgun (WGS) entry which is preliminary data.</text>
</comment>
<organism evidence="5 6">
    <name type="scientific">Virgibacillus oceani</name>
    <dbReference type="NCBI Taxonomy" id="1479511"/>
    <lineage>
        <taxon>Bacteria</taxon>
        <taxon>Bacillati</taxon>
        <taxon>Bacillota</taxon>
        <taxon>Bacilli</taxon>
        <taxon>Bacillales</taxon>
        <taxon>Bacillaceae</taxon>
        <taxon>Virgibacillus</taxon>
    </lineage>
</organism>
<dbReference type="RefSeq" id="WP_188454747.1">
    <property type="nucleotide sequence ID" value="NZ_BMFR01000004.1"/>
</dbReference>
<dbReference type="InterPro" id="IPR003439">
    <property type="entry name" value="ABC_transporter-like_ATP-bd"/>
</dbReference>
<accession>A0A917H977</accession>
<dbReference type="Gene3D" id="3.40.50.300">
    <property type="entry name" value="P-loop containing nucleotide triphosphate hydrolases"/>
    <property type="match status" value="1"/>
</dbReference>
<evidence type="ECO:0000256" key="2">
    <source>
        <dbReference type="ARBA" id="ARBA00022741"/>
    </source>
</evidence>
<keyword evidence="2" id="KW-0547">Nucleotide-binding</keyword>
<dbReference type="PROSITE" id="PS50893">
    <property type="entry name" value="ABC_TRANSPORTER_2"/>
    <property type="match status" value="1"/>
</dbReference>
<keyword evidence="3 5" id="KW-0067">ATP-binding</keyword>
<evidence type="ECO:0000313" key="6">
    <source>
        <dbReference type="Proteomes" id="UP000622860"/>
    </source>
</evidence>
<evidence type="ECO:0000256" key="1">
    <source>
        <dbReference type="ARBA" id="ARBA00022448"/>
    </source>
</evidence>
<dbReference type="EMBL" id="BMFR01000004">
    <property type="protein sequence ID" value="GGG71581.1"/>
    <property type="molecule type" value="Genomic_DNA"/>
</dbReference>
<evidence type="ECO:0000313" key="5">
    <source>
        <dbReference type="EMBL" id="GGG71581.1"/>
    </source>
</evidence>
<feature type="domain" description="ABC transporter" evidence="4">
    <location>
        <begin position="5"/>
        <end position="231"/>
    </location>
</feature>
<proteinExistence type="predicted"/>
<reference evidence="5" key="2">
    <citation type="submission" date="2020-09" db="EMBL/GenBank/DDBJ databases">
        <authorList>
            <person name="Sun Q."/>
            <person name="Zhou Y."/>
        </authorList>
    </citation>
    <scope>NUCLEOTIDE SEQUENCE</scope>
    <source>
        <strain evidence="5">CGMCC 1.12754</strain>
    </source>
</reference>
<dbReference type="InterPro" id="IPR003593">
    <property type="entry name" value="AAA+_ATPase"/>
</dbReference>
<protein>
    <submittedName>
        <fullName evidence="5">ABC transporter ATP-binding protein</fullName>
    </submittedName>
</protein>
<dbReference type="InterPro" id="IPR051782">
    <property type="entry name" value="ABC_Transporter_VariousFunc"/>
</dbReference>
<reference evidence="5" key="1">
    <citation type="journal article" date="2014" name="Int. J. Syst. Evol. Microbiol.">
        <title>Complete genome sequence of Corynebacterium casei LMG S-19264T (=DSM 44701T), isolated from a smear-ripened cheese.</title>
        <authorList>
            <consortium name="US DOE Joint Genome Institute (JGI-PGF)"/>
            <person name="Walter F."/>
            <person name="Albersmeier A."/>
            <person name="Kalinowski J."/>
            <person name="Ruckert C."/>
        </authorList>
    </citation>
    <scope>NUCLEOTIDE SEQUENCE</scope>
    <source>
        <strain evidence="5">CGMCC 1.12754</strain>
    </source>
</reference>
<keyword evidence="6" id="KW-1185">Reference proteome</keyword>
<evidence type="ECO:0000259" key="4">
    <source>
        <dbReference type="PROSITE" id="PS50893"/>
    </source>
</evidence>
<dbReference type="GO" id="GO:0005524">
    <property type="term" value="F:ATP binding"/>
    <property type="evidence" value="ECO:0007669"/>
    <property type="project" value="UniProtKB-KW"/>
</dbReference>
<dbReference type="Proteomes" id="UP000622860">
    <property type="component" value="Unassembled WGS sequence"/>
</dbReference>
<dbReference type="CDD" id="cd03230">
    <property type="entry name" value="ABC_DR_subfamily_A"/>
    <property type="match status" value="1"/>
</dbReference>
<dbReference type="PANTHER" id="PTHR42939">
    <property type="entry name" value="ABC TRANSPORTER ATP-BINDING PROTEIN ALBC-RELATED"/>
    <property type="match status" value="1"/>
</dbReference>
<gene>
    <name evidence="5" type="ORF">GCM10011398_14870</name>
</gene>
<evidence type="ECO:0000256" key="3">
    <source>
        <dbReference type="ARBA" id="ARBA00022840"/>
    </source>
</evidence>
<dbReference type="AlphaFoldDB" id="A0A917H977"/>
<name>A0A917H977_9BACI</name>
<dbReference type="SMART" id="SM00382">
    <property type="entry name" value="AAA"/>
    <property type="match status" value="1"/>
</dbReference>